<organism evidence="1 2">
    <name type="scientific">Tetradesmus obliquus</name>
    <name type="common">Green alga</name>
    <name type="synonym">Acutodesmus obliquus</name>
    <dbReference type="NCBI Taxonomy" id="3088"/>
    <lineage>
        <taxon>Eukaryota</taxon>
        <taxon>Viridiplantae</taxon>
        <taxon>Chlorophyta</taxon>
        <taxon>core chlorophytes</taxon>
        <taxon>Chlorophyceae</taxon>
        <taxon>CS clade</taxon>
        <taxon>Sphaeropleales</taxon>
        <taxon>Scenedesmaceae</taxon>
        <taxon>Tetradesmus</taxon>
    </lineage>
</organism>
<protein>
    <submittedName>
        <fullName evidence="1">Uncharacterized protein</fullName>
    </submittedName>
</protein>
<accession>A0A383W0I1</accession>
<sequence>MQMDTAAAAAAAAAAHAGAARVEPAALSQRMDAVLVSCMLHGFDARSFVCLCASSRAVQQRCSAALSSAPALSALLLRSVAATAGYGSSRAITALHWLLQQPTMRAAKVNLVSDQLLLLPRVPLAAAEALVRSGLRMQITPQQLAAAAAAGAEGCGVWLGAHHNMLVPRQIWGAALPMHVENACLRHPLPQWQVRPLELPPLLAVAVAALAGCATSAELEAATSNVLGLCSCHAARQLSAAAAEPMLQASLHVCSSHSFVANRSALRPCLLAVCDLATSCFAAAAAAAAAAAPAAAAAGFNTVLRLALQLRYTPCVTQLCREDWVQQQTSDPAVQGGLGTATDQ</sequence>
<proteinExistence type="predicted"/>
<gene>
    <name evidence="1" type="ORF">BQ4739_LOCUS11332</name>
</gene>
<dbReference type="Proteomes" id="UP000256970">
    <property type="component" value="Unassembled WGS sequence"/>
</dbReference>
<reference evidence="1 2" key="1">
    <citation type="submission" date="2016-10" db="EMBL/GenBank/DDBJ databases">
        <authorList>
            <person name="Cai Z."/>
        </authorList>
    </citation>
    <scope>NUCLEOTIDE SEQUENCE [LARGE SCALE GENOMIC DNA]</scope>
</reference>
<name>A0A383W0I1_TETOB</name>
<keyword evidence="2" id="KW-1185">Reference proteome</keyword>
<dbReference type="AlphaFoldDB" id="A0A383W0I1"/>
<evidence type="ECO:0000313" key="2">
    <source>
        <dbReference type="Proteomes" id="UP000256970"/>
    </source>
</evidence>
<dbReference type="EMBL" id="FNXT01001036">
    <property type="protein sequence ID" value="SZX71195.1"/>
    <property type="molecule type" value="Genomic_DNA"/>
</dbReference>
<evidence type="ECO:0000313" key="1">
    <source>
        <dbReference type="EMBL" id="SZX71195.1"/>
    </source>
</evidence>